<protein>
    <submittedName>
        <fullName evidence="3">PH domain-containing protein</fullName>
    </submittedName>
</protein>
<dbReference type="Proteomes" id="UP000050794">
    <property type="component" value="Unassembled WGS sequence"/>
</dbReference>
<gene>
    <name evidence="1" type="ORF">TCNE_LOCUS18355</name>
</gene>
<dbReference type="Gene3D" id="1.20.58.1520">
    <property type="match status" value="1"/>
</dbReference>
<dbReference type="Pfam" id="PF03999">
    <property type="entry name" value="MAP65_ASE1"/>
    <property type="match status" value="1"/>
</dbReference>
<evidence type="ECO:0000313" key="1">
    <source>
        <dbReference type="EMBL" id="VDM49676.1"/>
    </source>
</evidence>
<dbReference type="GO" id="GO:0005737">
    <property type="term" value="C:cytoplasm"/>
    <property type="evidence" value="ECO:0007669"/>
    <property type="project" value="TreeGrafter"/>
</dbReference>
<dbReference type="WBParaSite" id="TCNE_0001835901-mRNA-1">
    <property type="protein sequence ID" value="TCNE_0001835901-mRNA-1"/>
    <property type="gene ID" value="TCNE_0001835901"/>
</dbReference>
<dbReference type="InterPro" id="IPR007145">
    <property type="entry name" value="MAP65_Ase1_PRC1"/>
</dbReference>
<dbReference type="GO" id="GO:0008017">
    <property type="term" value="F:microtubule binding"/>
    <property type="evidence" value="ECO:0007669"/>
    <property type="project" value="InterPro"/>
</dbReference>
<keyword evidence="2" id="KW-1185">Reference proteome</keyword>
<evidence type="ECO:0000313" key="3">
    <source>
        <dbReference type="WBParaSite" id="TCNE_0001835901-mRNA-1"/>
    </source>
</evidence>
<accession>A0A183VC85</accession>
<sequence length="515" mass="59759">MQNTKDHCCDQYLDCYKSEPDSPTSHCDARRVGDRLVVRISVDLSTAEVVGAIRDTMDQLNMMWDEIEMQEAERVTRVRRFYENIQELIKDIVTSEAEMVGSVKNSIADWLTEVNRMRAELHLSPFEHRNCGDNPIRLYHALKKERASLKSLVEDRLKGQREMVDEIYSVAVRLGKEVGEMPGVEVLSGVWDNETLTIVQRRSAEMNAELTELLDRASQWQTDLRRWCSQMGSQWGTDSVRQFANVALDDAHLVLDAAFMEEFSEAHSLAMISYNEWLQQAQLDYQRAASKLEELWELYHVPDGERHLVAAFNPTTSTATDIENIKREVQKLERFLEERLKIYDKIREWKDLWAEKIGYESRANDVKTYINRGGRLQQILQRQRYIAARIPTVLNELKEEAEKYNTAHEPQDAFLIDGQPPWKHIEWIMSEYKAHKELQRRHKVTVWLSSLMSLLHESVQVYGFRCSGFSNVICHVASGAEHTKNITSASDVSIEVEMTENSDHSHERHDAVVPY</sequence>
<dbReference type="GO" id="GO:0051256">
    <property type="term" value="P:mitotic spindle midzone assembly"/>
    <property type="evidence" value="ECO:0007669"/>
    <property type="project" value="TreeGrafter"/>
</dbReference>
<reference evidence="1 2" key="2">
    <citation type="submission" date="2018-11" db="EMBL/GenBank/DDBJ databases">
        <authorList>
            <consortium name="Pathogen Informatics"/>
        </authorList>
    </citation>
    <scope>NUCLEOTIDE SEQUENCE [LARGE SCALE GENOMIC DNA]</scope>
</reference>
<name>A0A183VC85_TOXCA</name>
<reference evidence="3" key="1">
    <citation type="submission" date="2016-06" db="UniProtKB">
        <authorList>
            <consortium name="WormBaseParasite"/>
        </authorList>
    </citation>
    <scope>IDENTIFICATION</scope>
</reference>
<dbReference type="PANTHER" id="PTHR19321:SF41">
    <property type="entry name" value="FASCETTO-RELATED"/>
    <property type="match status" value="1"/>
</dbReference>
<evidence type="ECO:0000313" key="2">
    <source>
        <dbReference type="Proteomes" id="UP000050794"/>
    </source>
</evidence>
<proteinExistence type="predicted"/>
<organism evidence="2 3">
    <name type="scientific">Toxocara canis</name>
    <name type="common">Canine roundworm</name>
    <dbReference type="NCBI Taxonomy" id="6265"/>
    <lineage>
        <taxon>Eukaryota</taxon>
        <taxon>Metazoa</taxon>
        <taxon>Ecdysozoa</taxon>
        <taxon>Nematoda</taxon>
        <taxon>Chromadorea</taxon>
        <taxon>Rhabditida</taxon>
        <taxon>Spirurina</taxon>
        <taxon>Ascaridomorpha</taxon>
        <taxon>Ascaridoidea</taxon>
        <taxon>Toxocaridae</taxon>
        <taxon>Toxocara</taxon>
    </lineage>
</organism>
<dbReference type="AlphaFoldDB" id="A0A183VC85"/>
<dbReference type="GO" id="GO:1990023">
    <property type="term" value="C:mitotic spindle midzone"/>
    <property type="evidence" value="ECO:0007669"/>
    <property type="project" value="TreeGrafter"/>
</dbReference>
<dbReference type="EMBL" id="UYWY01025429">
    <property type="protein sequence ID" value="VDM49676.1"/>
    <property type="molecule type" value="Genomic_DNA"/>
</dbReference>
<dbReference type="PANTHER" id="PTHR19321">
    <property type="entry name" value="PROTEIN REGULATOR OF CYTOKINESIS 1 PRC1-RELATED"/>
    <property type="match status" value="1"/>
</dbReference>